<reference evidence="2" key="1">
    <citation type="journal article" date="2015" name="Nat. Genet.">
        <title>The genome and transcriptome of the zoonotic hookworm Ancylostoma ceylanicum identify infection-specific gene families.</title>
        <authorList>
            <person name="Schwarz E.M."/>
            <person name="Hu Y."/>
            <person name="Antoshechkin I."/>
            <person name="Miller M.M."/>
            <person name="Sternberg P.W."/>
            <person name="Aroian R.V."/>
        </authorList>
    </citation>
    <scope>NUCLEOTIDE SEQUENCE</scope>
    <source>
        <strain evidence="2">HY135</strain>
    </source>
</reference>
<evidence type="ECO:0000313" key="2">
    <source>
        <dbReference type="Proteomes" id="UP000024635"/>
    </source>
</evidence>
<comment type="caution">
    <text evidence="1">The sequence shown here is derived from an EMBL/GenBank/DDBJ whole genome shotgun (WGS) entry which is preliminary data.</text>
</comment>
<sequence>MSRARRYAIQGNDHISLQGSPLSPWNSSQQQSLHDIRTANSIRVGPGSYRVLAPKIPSSVATAVSRILKPTSSCETPQDLQEAGTSLAADIAYFKRATMGEKRAPRKRVYFPDLPSEDLTSKKTVRIVKGGSEKYHDATPISLDKSLPDPKSSETIVVDGDGDEQSEILLEPAIDVEGYEEVTVTEEYDDGSGALNDPYLVLESRDVISGSSLRELKGENSYLKEQLHASVLRVKQLEALLLERNTHVKNLVSENLQLSIKCRKLMNALGEEETREAFRYAATGPVHFQSVK</sequence>
<proteinExistence type="predicted"/>
<name>A0A016UKF1_9BILA</name>
<keyword evidence="2" id="KW-1185">Reference proteome</keyword>
<gene>
    <name evidence="1" type="primary">Acey_s0037.g3459</name>
    <name evidence="1" type="ORF">Y032_0037g3459</name>
</gene>
<protein>
    <submittedName>
        <fullName evidence="1">Uncharacterized protein</fullName>
    </submittedName>
</protein>
<dbReference type="EMBL" id="JARK01001373">
    <property type="protein sequence ID" value="EYC15332.1"/>
    <property type="molecule type" value="Genomic_DNA"/>
</dbReference>
<dbReference type="Proteomes" id="UP000024635">
    <property type="component" value="Unassembled WGS sequence"/>
</dbReference>
<dbReference type="OrthoDB" id="5809795at2759"/>
<evidence type="ECO:0000313" key="1">
    <source>
        <dbReference type="EMBL" id="EYC15332.1"/>
    </source>
</evidence>
<accession>A0A016UKF1</accession>
<organism evidence="1 2">
    <name type="scientific">Ancylostoma ceylanicum</name>
    <dbReference type="NCBI Taxonomy" id="53326"/>
    <lineage>
        <taxon>Eukaryota</taxon>
        <taxon>Metazoa</taxon>
        <taxon>Ecdysozoa</taxon>
        <taxon>Nematoda</taxon>
        <taxon>Chromadorea</taxon>
        <taxon>Rhabditida</taxon>
        <taxon>Rhabditina</taxon>
        <taxon>Rhabditomorpha</taxon>
        <taxon>Strongyloidea</taxon>
        <taxon>Ancylostomatidae</taxon>
        <taxon>Ancylostomatinae</taxon>
        <taxon>Ancylostoma</taxon>
    </lineage>
</organism>
<dbReference type="AlphaFoldDB" id="A0A016UKF1"/>